<dbReference type="InterPro" id="IPR017853">
    <property type="entry name" value="GH"/>
</dbReference>
<dbReference type="PANTHER" id="PTHR23421">
    <property type="entry name" value="BETA-GALACTOSIDASE RELATED"/>
    <property type="match status" value="1"/>
</dbReference>
<reference evidence="5" key="2">
    <citation type="submission" date="2022-01" db="EMBL/GenBank/DDBJ databases">
        <title>Novel bile acid biosynthetic pathways are enriched in the microbiome of centenarians.</title>
        <authorList>
            <person name="Sato Y."/>
            <person name="Atarashi K."/>
            <person name="Plichta R.D."/>
            <person name="Arai Y."/>
            <person name="Sasajima S."/>
            <person name="Kearney M.S."/>
            <person name="Suda W."/>
            <person name="Takeshita K."/>
            <person name="Sasaki T."/>
            <person name="Okamoto S."/>
            <person name="Skelly N.A."/>
            <person name="Okamura Y."/>
            <person name="Vlamakis H."/>
            <person name="Li Y."/>
            <person name="Tanoue T."/>
            <person name="Takei H."/>
            <person name="Nittono H."/>
            <person name="Narushima S."/>
            <person name="Irie J."/>
            <person name="Itoh H."/>
            <person name="Moriya K."/>
            <person name="Sugiura Y."/>
            <person name="Suematsu M."/>
            <person name="Moritoki N."/>
            <person name="Shibata S."/>
            <person name="Littman R.D."/>
            <person name="Fischbach A.M."/>
            <person name="Uwamino Y."/>
            <person name="Inoue T."/>
            <person name="Honda A."/>
            <person name="Hattori M."/>
            <person name="Murai T."/>
            <person name="Xavier J.R."/>
            <person name="Hirose N."/>
            <person name="Honda K."/>
        </authorList>
    </citation>
    <scope>NUCLEOTIDE SEQUENCE</scope>
    <source>
        <strain evidence="5">CE91-St7</strain>
    </source>
</reference>
<name>A0A4R4I207_9BACT</name>
<sequence>MNKNIGLGILLGLGMVALPVEAQNVYELTAPKVEKIIYTKHLKLGGTAPDGGSIEVNSFYMLRNGKPMLPVTGEFHYSRYPAEQWEQAILKMKAGGLTIIPTYVFWNIHEEKEGVFDWNGNRDLRRFVELCKKHDMDVIVRIGPFCHGEIRNGGLPDWLFARPVEVRSNDVNYLKYVERLYNEIAVQLKKLYYKDGGPIIGVQIENEHQHSAAPWAIQYPGEQRDMTAATYDSSITMIGVSEQHQNITMSELGDLHMRTLKQMAEKAGIITPLYTATGWGMAAVIGNEALPVTAAYTYPFWAKPSMSPFCLFKDIQRVPDYSPVRYDTDKYPSFCAEMGVGIQMVYRSRPIVKAEAAEALMVRTLGSGANGIGYYMYHGGSTPKQNNGVGFFSDDGMGMPKISYDYQAPIGEFGLVRDSYQNLRILHTFLKDFGSILAPMETVLPEGYEKITPDNRETLRYAARMKEDAGFIFMTNFQDHDTARFDQTDLQLKLKLKKQTLIIPSSKTFTLKKDQSVILPFNLSMEGALLKYSTTQLLAKVEEKNAVHYFFFAPEGLRTEYSFDKSTLSSGKEFYTPKPGLKSTFSITVKNGKTLKITTLTRQQALNTTKVNNHILITEATVLPEKEQCTLLSLGKTQISYALYTANKGWKEETIEVQPVDVKADWKKVGTRRMTVKIDQPDVPQVNDYFLRVNYVADVAMAFIGGYLVLDHYYYGIPWTIGLRRFKNELKNEYLSFYFRPLRKDAPFIGDLPVEAIPDFSQKDADCLVRSVDVIPEYKAIVNI</sequence>
<dbReference type="AlphaFoldDB" id="A0A4R4I207"/>
<evidence type="ECO:0000313" key="5">
    <source>
        <dbReference type="EMBL" id="GKH79960.1"/>
    </source>
</evidence>
<dbReference type="Proteomes" id="UP000347681">
    <property type="component" value="Unassembled WGS sequence"/>
</dbReference>
<evidence type="ECO:0000313" key="6">
    <source>
        <dbReference type="EMBL" id="KAA5382650.1"/>
    </source>
</evidence>
<dbReference type="Gene3D" id="2.102.20.10">
    <property type="entry name" value="Beta-galactosidase, domain 2"/>
    <property type="match status" value="1"/>
</dbReference>
<proteinExistence type="inferred from homology"/>
<dbReference type="Pfam" id="PF01301">
    <property type="entry name" value="Glyco_hydro_35"/>
    <property type="match status" value="1"/>
</dbReference>
<dbReference type="Proteomes" id="UP001055104">
    <property type="component" value="Unassembled WGS sequence"/>
</dbReference>
<evidence type="ECO:0000313" key="7">
    <source>
        <dbReference type="Proteomes" id="UP000347681"/>
    </source>
</evidence>
<organism evidence="6 7">
    <name type="scientific">Phocaeicola dorei</name>
    <dbReference type="NCBI Taxonomy" id="357276"/>
    <lineage>
        <taxon>Bacteria</taxon>
        <taxon>Pseudomonadati</taxon>
        <taxon>Bacteroidota</taxon>
        <taxon>Bacteroidia</taxon>
        <taxon>Bacteroidales</taxon>
        <taxon>Bacteroidaceae</taxon>
        <taxon>Phocaeicola</taxon>
    </lineage>
</organism>
<feature type="domain" description="Beta-galactosidase" evidence="4">
    <location>
        <begin position="465"/>
        <end position="614"/>
    </location>
</feature>
<comment type="similarity">
    <text evidence="1 2">Belongs to the glycosyl hydrolase 35 family.</text>
</comment>
<dbReference type="SUPFAM" id="SSF51445">
    <property type="entry name" value="(Trans)glycosidases"/>
    <property type="match status" value="1"/>
</dbReference>
<dbReference type="EMBL" id="BQOB01000001">
    <property type="protein sequence ID" value="GKH79960.1"/>
    <property type="molecule type" value="Genomic_DNA"/>
</dbReference>
<evidence type="ECO:0000259" key="3">
    <source>
        <dbReference type="Pfam" id="PF01301"/>
    </source>
</evidence>
<dbReference type="Pfam" id="PF10435">
    <property type="entry name" value="BetaGal_dom2"/>
    <property type="match status" value="1"/>
</dbReference>
<dbReference type="RefSeq" id="WP_038611888.1">
    <property type="nucleotide sequence ID" value="NZ_BAABYF010000001.1"/>
</dbReference>
<evidence type="ECO:0000259" key="4">
    <source>
        <dbReference type="Pfam" id="PF10435"/>
    </source>
</evidence>
<dbReference type="Gene3D" id="3.20.20.80">
    <property type="entry name" value="Glycosidases"/>
    <property type="match status" value="1"/>
</dbReference>
<dbReference type="InterPro" id="IPR018954">
    <property type="entry name" value="Betagal_dom2"/>
</dbReference>
<dbReference type="InterPro" id="IPR031330">
    <property type="entry name" value="Gly_Hdrlase_35_cat"/>
</dbReference>
<evidence type="ECO:0000256" key="2">
    <source>
        <dbReference type="RuleBase" id="RU003679"/>
    </source>
</evidence>
<feature type="domain" description="Glycoside hydrolase 35 catalytic" evidence="3">
    <location>
        <begin position="61"/>
        <end position="428"/>
    </location>
</feature>
<comment type="caution">
    <text evidence="6">The sequence shown here is derived from an EMBL/GenBank/DDBJ whole genome shotgun (WGS) entry which is preliminary data.</text>
</comment>
<dbReference type="GO" id="GO:0004553">
    <property type="term" value="F:hydrolase activity, hydrolyzing O-glycosyl compounds"/>
    <property type="evidence" value="ECO:0007669"/>
    <property type="project" value="InterPro"/>
</dbReference>
<keyword evidence="6" id="KW-0378">Hydrolase</keyword>
<dbReference type="KEGG" id="bdo:EL88_23580"/>
<dbReference type="InterPro" id="IPR001944">
    <property type="entry name" value="Glycoside_Hdrlase_35"/>
</dbReference>
<dbReference type="PRINTS" id="PR00742">
    <property type="entry name" value="GLHYDRLASE35"/>
</dbReference>
<reference evidence="6 7" key="1">
    <citation type="journal article" date="2019" name="Nat. Med.">
        <title>A library of human gut bacterial isolates paired with longitudinal multiomics data enables mechanistic microbiome research.</title>
        <authorList>
            <person name="Poyet M."/>
            <person name="Groussin M."/>
            <person name="Gibbons S.M."/>
            <person name="Avila-Pacheco J."/>
            <person name="Jiang X."/>
            <person name="Kearney S.M."/>
            <person name="Perrotta A.R."/>
            <person name="Berdy B."/>
            <person name="Zhao S."/>
            <person name="Lieberman T.D."/>
            <person name="Swanson P.K."/>
            <person name="Smith M."/>
            <person name="Roesemann S."/>
            <person name="Alexander J.E."/>
            <person name="Rich S.A."/>
            <person name="Livny J."/>
            <person name="Vlamakis H."/>
            <person name="Clish C."/>
            <person name="Bullock K."/>
            <person name="Deik A."/>
            <person name="Scott J."/>
            <person name="Pierce K.A."/>
            <person name="Xavier R.J."/>
            <person name="Alm E.J."/>
        </authorList>
    </citation>
    <scope>NUCLEOTIDE SEQUENCE [LARGE SCALE GENOMIC DNA]</scope>
    <source>
        <strain evidence="6 7">BIOML-A5</strain>
    </source>
</reference>
<accession>A0A4R4I207</accession>
<gene>
    <name evidence="5" type="ORF">CE91St7_08440</name>
    <name evidence="6" type="ORF">F2Y61_11885</name>
</gene>
<protein>
    <submittedName>
        <fullName evidence="5">Beta-galactosidase</fullName>
    </submittedName>
    <submittedName>
        <fullName evidence="6">Glycosyl hydrolase family 35</fullName>
    </submittedName>
</protein>
<dbReference type="InterPro" id="IPR037110">
    <property type="entry name" value="Betagal_dom2_sf"/>
</dbReference>
<dbReference type="GO" id="GO:0005975">
    <property type="term" value="P:carbohydrate metabolic process"/>
    <property type="evidence" value="ECO:0007669"/>
    <property type="project" value="InterPro"/>
</dbReference>
<dbReference type="EMBL" id="VVZB01000005">
    <property type="protein sequence ID" value="KAA5382650.1"/>
    <property type="molecule type" value="Genomic_DNA"/>
</dbReference>
<evidence type="ECO:0000256" key="1">
    <source>
        <dbReference type="ARBA" id="ARBA00009809"/>
    </source>
</evidence>